<sequence length="136" mass="16181">MLAPDYHKDQEFTKKAIRTLQDFQYYYPEKDSLYNETDIMIVKLRNTLGQKDYETAQLYKKLESPRSALIYYDSVIKDYDDTDFFEPAWFGKIEMLYMLKRTEEAENAVLMYNKLFPDGKFTSDIKAVATGKYINK</sequence>
<accession>A0A645GRR4</accession>
<organism evidence="3">
    <name type="scientific">bioreactor metagenome</name>
    <dbReference type="NCBI Taxonomy" id="1076179"/>
    <lineage>
        <taxon>unclassified sequences</taxon>
        <taxon>metagenomes</taxon>
        <taxon>ecological metagenomes</taxon>
    </lineage>
</organism>
<dbReference type="InterPro" id="IPR039565">
    <property type="entry name" value="BamD-like"/>
</dbReference>
<dbReference type="Gene3D" id="1.25.40.10">
    <property type="entry name" value="Tetratricopeptide repeat domain"/>
    <property type="match status" value="1"/>
</dbReference>
<evidence type="ECO:0000259" key="2">
    <source>
        <dbReference type="Pfam" id="PF13525"/>
    </source>
</evidence>
<dbReference type="SUPFAM" id="SSF48452">
    <property type="entry name" value="TPR-like"/>
    <property type="match status" value="1"/>
</dbReference>
<name>A0A645GRR4_9ZZZZ</name>
<proteinExistence type="predicted"/>
<dbReference type="EMBL" id="VSSQ01078860">
    <property type="protein sequence ID" value="MPN28529.1"/>
    <property type="molecule type" value="Genomic_DNA"/>
</dbReference>
<reference evidence="3" key="1">
    <citation type="submission" date="2019-08" db="EMBL/GenBank/DDBJ databases">
        <authorList>
            <person name="Kucharzyk K."/>
            <person name="Murdoch R.W."/>
            <person name="Higgins S."/>
            <person name="Loffler F."/>
        </authorList>
    </citation>
    <scope>NUCLEOTIDE SEQUENCE</scope>
</reference>
<keyword evidence="1" id="KW-0732">Signal</keyword>
<gene>
    <name evidence="3" type="primary">bamD_26</name>
    <name evidence="3" type="ORF">SDC9_175971</name>
</gene>
<protein>
    <submittedName>
        <fullName evidence="3">Outer membrane protein assembly factor BamD</fullName>
    </submittedName>
</protein>
<evidence type="ECO:0000313" key="3">
    <source>
        <dbReference type="EMBL" id="MPN28529.1"/>
    </source>
</evidence>
<dbReference type="AlphaFoldDB" id="A0A645GRR4"/>
<dbReference type="InterPro" id="IPR011990">
    <property type="entry name" value="TPR-like_helical_dom_sf"/>
</dbReference>
<dbReference type="Pfam" id="PF13525">
    <property type="entry name" value="YfiO"/>
    <property type="match status" value="1"/>
</dbReference>
<evidence type="ECO:0000256" key="1">
    <source>
        <dbReference type="ARBA" id="ARBA00022729"/>
    </source>
</evidence>
<comment type="caution">
    <text evidence="3">The sequence shown here is derived from an EMBL/GenBank/DDBJ whole genome shotgun (WGS) entry which is preliminary data.</text>
</comment>
<feature type="domain" description="Outer membrane lipoprotein BamD-like" evidence="2">
    <location>
        <begin position="6"/>
        <end position="107"/>
    </location>
</feature>